<dbReference type="AlphaFoldDB" id="H2ZMT8"/>
<dbReference type="PANTHER" id="PTHR47456:SF6">
    <property type="entry name" value="SI:DKEY-31C13.1"/>
    <property type="match status" value="1"/>
</dbReference>
<dbReference type="HOGENOM" id="CLU_1464432_0_0_1"/>
<reference evidence="1" key="3">
    <citation type="submission" date="2025-09" db="UniProtKB">
        <authorList>
            <consortium name="Ensembl"/>
        </authorList>
    </citation>
    <scope>IDENTIFICATION</scope>
</reference>
<reference evidence="1" key="2">
    <citation type="submission" date="2025-08" db="UniProtKB">
        <authorList>
            <consortium name="Ensembl"/>
        </authorList>
    </citation>
    <scope>IDENTIFICATION</scope>
</reference>
<dbReference type="Pfam" id="PF15299">
    <property type="entry name" value="ALS2CR8"/>
    <property type="match status" value="1"/>
</dbReference>
<dbReference type="OMA" id="HRNESIM"/>
<dbReference type="InParanoid" id="H2ZMT8"/>
<dbReference type="Proteomes" id="UP000007875">
    <property type="component" value="Unassembled WGS sequence"/>
</dbReference>
<dbReference type="GO" id="GO:0003700">
    <property type="term" value="F:DNA-binding transcription factor activity"/>
    <property type="evidence" value="ECO:0007669"/>
    <property type="project" value="InterPro"/>
</dbReference>
<keyword evidence="2" id="KW-1185">Reference proteome</keyword>
<dbReference type="InterPro" id="IPR029309">
    <property type="entry name" value="CaRF"/>
</dbReference>
<name>H2ZMT8_CIOSA</name>
<accession>H2ZMT8</accession>
<dbReference type="GeneTree" id="ENSGT00390000013916"/>
<dbReference type="PANTHER" id="PTHR47456">
    <property type="entry name" value="PHD-TYPE DOMAIN-CONTAINING PROTEIN"/>
    <property type="match status" value="1"/>
</dbReference>
<evidence type="ECO:0000313" key="2">
    <source>
        <dbReference type="Proteomes" id="UP000007875"/>
    </source>
</evidence>
<reference evidence="2" key="1">
    <citation type="submission" date="2003-08" db="EMBL/GenBank/DDBJ databases">
        <authorList>
            <person name="Birren B."/>
            <person name="Nusbaum C."/>
            <person name="Abebe A."/>
            <person name="Abouelleil A."/>
            <person name="Adekoya E."/>
            <person name="Ait-zahra M."/>
            <person name="Allen N."/>
            <person name="Allen T."/>
            <person name="An P."/>
            <person name="Anderson M."/>
            <person name="Anderson S."/>
            <person name="Arachchi H."/>
            <person name="Armbruster J."/>
            <person name="Bachantsang P."/>
            <person name="Baldwin J."/>
            <person name="Barry A."/>
            <person name="Bayul T."/>
            <person name="Blitshsteyn B."/>
            <person name="Bloom T."/>
            <person name="Blye J."/>
            <person name="Boguslavskiy L."/>
            <person name="Borowsky M."/>
            <person name="Boukhgalter B."/>
            <person name="Brunache A."/>
            <person name="Butler J."/>
            <person name="Calixte N."/>
            <person name="Calvo S."/>
            <person name="Camarata J."/>
            <person name="Campo K."/>
            <person name="Chang J."/>
            <person name="Cheshatsang Y."/>
            <person name="Citroen M."/>
            <person name="Collymore A."/>
            <person name="Considine T."/>
            <person name="Cook A."/>
            <person name="Cooke P."/>
            <person name="Corum B."/>
            <person name="Cuomo C."/>
            <person name="David R."/>
            <person name="Dawoe T."/>
            <person name="Degray S."/>
            <person name="Dodge S."/>
            <person name="Dooley K."/>
            <person name="Dorje P."/>
            <person name="Dorjee K."/>
            <person name="Dorris L."/>
            <person name="Duffey N."/>
            <person name="Dupes A."/>
            <person name="Elkins T."/>
            <person name="Engels R."/>
            <person name="Erickson J."/>
            <person name="Farina A."/>
            <person name="Faro S."/>
            <person name="Ferreira P."/>
            <person name="Fischer H."/>
            <person name="Fitzgerald M."/>
            <person name="Foley K."/>
            <person name="Gage D."/>
            <person name="Galagan J."/>
            <person name="Gearin G."/>
            <person name="Gnerre S."/>
            <person name="Gnirke A."/>
            <person name="Goyette A."/>
            <person name="Graham J."/>
            <person name="Grandbois E."/>
            <person name="Gyaltsen K."/>
            <person name="Hafez N."/>
            <person name="Hagopian D."/>
            <person name="Hagos B."/>
            <person name="Hall J."/>
            <person name="Hatcher B."/>
            <person name="Heller A."/>
            <person name="Higgins H."/>
            <person name="Honan T."/>
            <person name="Horn A."/>
            <person name="Houde N."/>
            <person name="Hughes L."/>
            <person name="Hulme W."/>
            <person name="Husby E."/>
            <person name="Iliev I."/>
            <person name="Jaffe D."/>
            <person name="Jones C."/>
            <person name="Kamal M."/>
            <person name="Kamat A."/>
            <person name="Kamvysselis M."/>
            <person name="Karlsson E."/>
            <person name="Kells C."/>
            <person name="Kieu A."/>
            <person name="Kisner P."/>
            <person name="Kodira C."/>
            <person name="Kulbokas E."/>
            <person name="Labutti K."/>
            <person name="Lama D."/>
            <person name="Landers T."/>
            <person name="Leger J."/>
            <person name="Levine S."/>
            <person name="Lewis D."/>
            <person name="Lewis T."/>
            <person name="Lindblad-toh K."/>
            <person name="Liu X."/>
            <person name="Lokyitsang T."/>
            <person name="Lokyitsang Y."/>
            <person name="Lucien O."/>
            <person name="Lui A."/>
            <person name="Ma L.J."/>
            <person name="Mabbitt R."/>
            <person name="Macdonald J."/>
            <person name="Maclean C."/>
            <person name="Major J."/>
            <person name="Manning J."/>
            <person name="Marabella R."/>
            <person name="Maru K."/>
            <person name="Matthews C."/>
            <person name="Mauceli E."/>
            <person name="Mccarthy M."/>
            <person name="Mcdonough S."/>
            <person name="Mcghee T."/>
            <person name="Meldrim J."/>
            <person name="Meneus L."/>
            <person name="Mesirov J."/>
            <person name="Mihalev A."/>
            <person name="Mihova T."/>
            <person name="Mikkelsen T."/>
            <person name="Mlenga V."/>
            <person name="Moru K."/>
            <person name="Mozes J."/>
            <person name="Mulrain L."/>
            <person name="Munson G."/>
            <person name="Naylor J."/>
            <person name="Newes C."/>
            <person name="Nguyen C."/>
            <person name="Nguyen N."/>
            <person name="Nguyen T."/>
            <person name="Nicol R."/>
            <person name="Nielsen C."/>
            <person name="Nizzari M."/>
            <person name="Norbu C."/>
            <person name="Norbu N."/>
            <person name="O'donnell P."/>
            <person name="Okoawo O."/>
            <person name="O'leary S."/>
            <person name="Omotosho B."/>
            <person name="O'neill K."/>
            <person name="Osman S."/>
            <person name="Parker S."/>
            <person name="Perrin D."/>
            <person name="Phunkhang P."/>
            <person name="Piqani B."/>
            <person name="Purcell S."/>
            <person name="Rachupka T."/>
            <person name="Ramasamy U."/>
            <person name="Rameau R."/>
            <person name="Ray V."/>
            <person name="Raymond C."/>
            <person name="Retta R."/>
            <person name="Richardson S."/>
            <person name="Rise C."/>
            <person name="Rodriguez J."/>
            <person name="Rogers J."/>
            <person name="Rogov P."/>
            <person name="Rutman M."/>
            <person name="Schupbach R."/>
            <person name="Seaman C."/>
            <person name="Settipalli S."/>
            <person name="Sharpe T."/>
            <person name="Sheridan J."/>
            <person name="Sherpa N."/>
            <person name="Shi J."/>
            <person name="Smirnov S."/>
            <person name="Smith C."/>
            <person name="Sougnez C."/>
            <person name="Spencer B."/>
            <person name="Stalker J."/>
            <person name="Stange-thomann N."/>
            <person name="Stavropoulos S."/>
            <person name="Stetson K."/>
            <person name="Stone C."/>
            <person name="Stone S."/>
            <person name="Stubbs M."/>
            <person name="Talamas J."/>
            <person name="Tchuinga P."/>
            <person name="Tenzing P."/>
            <person name="Tesfaye S."/>
            <person name="Theodore J."/>
            <person name="Thoulutsang Y."/>
            <person name="Topham K."/>
            <person name="Towey S."/>
            <person name="Tsamla T."/>
            <person name="Tsomo N."/>
            <person name="Vallee D."/>
            <person name="Vassiliev H."/>
            <person name="Venkataraman V."/>
            <person name="Vinson J."/>
            <person name="Vo A."/>
            <person name="Wade C."/>
            <person name="Wang S."/>
            <person name="Wangchuk T."/>
            <person name="Wangdi T."/>
            <person name="Whittaker C."/>
            <person name="Wilkinson J."/>
            <person name="Wu Y."/>
            <person name="Wyman D."/>
            <person name="Yadav S."/>
            <person name="Yang S."/>
            <person name="Yang X."/>
            <person name="Yeager S."/>
            <person name="Yee E."/>
            <person name="Young G."/>
            <person name="Zainoun J."/>
            <person name="Zembeck L."/>
            <person name="Zimmer A."/>
            <person name="Zody M."/>
            <person name="Lander E."/>
        </authorList>
    </citation>
    <scope>NUCLEOTIDE SEQUENCE [LARGE SCALE GENOMIC DNA]</scope>
</reference>
<proteinExistence type="predicted"/>
<protein>
    <submittedName>
        <fullName evidence="1">Uncharacterized protein</fullName>
    </submittedName>
</protein>
<sequence length="209" mass="24212">MEDTEIEIQISPMPNAPQPKSTQNKVHRNESIMGPTVQWFSSIEEANEAIKEHEIKLQCRYISKRKMAYDADRQLHIHWDQNYIPYILEGSSRLECQHGKNRFKAGTPKKQNENPKKAKKTYNCVKESIKRDCPAGITISEVCRFPLYKLGSIGKQRHRKREMAKFLRQLLQKKESINSESGCYVKFPTEGDHKGHVLGETIGNYQQHG</sequence>
<organism evidence="1 2">
    <name type="scientific">Ciona savignyi</name>
    <name type="common">Pacific transparent sea squirt</name>
    <dbReference type="NCBI Taxonomy" id="51511"/>
    <lineage>
        <taxon>Eukaryota</taxon>
        <taxon>Metazoa</taxon>
        <taxon>Chordata</taxon>
        <taxon>Tunicata</taxon>
        <taxon>Ascidiacea</taxon>
        <taxon>Phlebobranchia</taxon>
        <taxon>Cionidae</taxon>
        <taxon>Ciona</taxon>
    </lineage>
</organism>
<evidence type="ECO:0000313" key="1">
    <source>
        <dbReference type="Ensembl" id="ENSCSAVP00000018904.1"/>
    </source>
</evidence>
<dbReference type="Ensembl" id="ENSCSAVT00000019111.1">
    <property type="protein sequence ID" value="ENSCSAVP00000018904.1"/>
    <property type="gene ID" value="ENSCSAVG00000011102.1"/>
</dbReference>